<dbReference type="PANTHER" id="PTHR32089">
    <property type="entry name" value="METHYL-ACCEPTING CHEMOTAXIS PROTEIN MCPB"/>
    <property type="match status" value="1"/>
</dbReference>
<dbReference type="Gene3D" id="1.10.287.950">
    <property type="entry name" value="Methyl-accepting chemotaxis protein"/>
    <property type="match status" value="1"/>
</dbReference>
<feature type="transmembrane region" description="Helical" evidence="3">
    <location>
        <begin position="149"/>
        <end position="170"/>
    </location>
</feature>
<dbReference type="PANTHER" id="PTHR32089:SF112">
    <property type="entry name" value="LYSOZYME-LIKE PROTEIN-RELATED"/>
    <property type="match status" value="1"/>
</dbReference>
<organism evidence="5 6">
    <name type="scientific">Exiguobacterium oxidotolerans</name>
    <dbReference type="NCBI Taxonomy" id="223958"/>
    <lineage>
        <taxon>Bacteria</taxon>
        <taxon>Bacillati</taxon>
        <taxon>Bacillota</taxon>
        <taxon>Bacilli</taxon>
        <taxon>Bacillales</taxon>
        <taxon>Bacillales Family XII. Incertae Sedis</taxon>
        <taxon>Exiguobacterium</taxon>
    </lineage>
</organism>
<feature type="transmembrane region" description="Helical" evidence="3">
    <location>
        <begin position="7"/>
        <end position="26"/>
    </location>
</feature>
<evidence type="ECO:0000256" key="2">
    <source>
        <dbReference type="PROSITE-ProRule" id="PRU00284"/>
    </source>
</evidence>
<gene>
    <name evidence="5" type="ORF">EXIGUO9Y_380136</name>
</gene>
<dbReference type="Proteomes" id="UP000439752">
    <property type="component" value="Unassembled WGS sequence"/>
</dbReference>
<keyword evidence="3" id="KW-1133">Transmembrane helix</keyword>
<keyword evidence="6" id="KW-1185">Reference proteome</keyword>
<keyword evidence="3" id="KW-0472">Membrane</keyword>
<keyword evidence="1 2" id="KW-0807">Transducer</keyword>
<evidence type="ECO:0000313" key="5">
    <source>
        <dbReference type="EMBL" id="VWX38377.1"/>
    </source>
</evidence>
<evidence type="ECO:0000256" key="3">
    <source>
        <dbReference type="SAM" id="Phobius"/>
    </source>
</evidence>
<dbReference type="EMBL" id="CABWKQ010000032">
    <property type="protein sequence ID" value="VWX38377.1"/>
    <property type="molecule type" value="Genomic_DNA"/>
</dbReference>
<sequence>MKRRHQLMLGITSLIVVLSLIVHSLHRFTTFGEGISELRGTALAPFATLTVIAAIPILFLIAAFILYRLHPKSKSVALLLTIALTLTSMSIVAGGEGLVEYHFSIFMVLALIAYFRRIDLILISTVLFAIQHFAGFFLAPTLICGTNDYPFSLLMIHAVFLILTSSALIIQIAVQNKERQAAITRETEADTLITNVSQQIEALVSHLKTNTTHLKQAAANSVVVTNQIAAAIEPIVDSADGQHQSMQHGTNQLQQVNQAIATIQTQMASTAETAVRMTETARGGNDEMQVMEQRVEAMVEATNRLNQSVEAMTGRSDKIQTILASLEAIAGQTNLLALNAAIEAARAGEAGRGFAVVATEVGHLAVQSRSYANEVTDVLQALVEDTEQIKTTAQAYADTLTENRQMTQRVGQTFADITGMIQHVEQSIRSIQTARQGVGTQMLDIGERMDTTRVASLEVRRGIESTAAGLQEQAGVQHEFETMTESLDQMTDSLELLVDELTNHVERS</sequence>
<feature type="transmembrane region" description="Helical" evidence="3">
    <location>
        <begin position="46"/>
        <end position="69"/>
    </location>
</feature>
<dbReference type="SUPFAM" id="SSF58104">
    <property type="entry name" value="Methyl-accepting chemotaxis protein (MCP) signaling domain"/>
    <property type="match status" value="1"/>
</dbReference>
<name>A0A653IGN3_9BACL</name>
<dbReference type="GO" id="GO:0007165">
    <property type="term" value="P:signal transduction"/>
    <property type="evidence" value="ECO:0007669"/>
    <property type="project" value="UniProtKB-KW"/>
</dbReference>
<evidence type="ECO:0000313" key="6">
    <source>
        <dbReference type="Proteomes" id="UP000439752"/>
    </source>
</evidence>
<feature type="domain" description="Methyl-accepting transducer" evidence="4">
    <location>
        <begin position="217"/>
        <end position="453"/>
    </location>
</feature>
<accession>A0A653IGN3</accession>
<dbReference type="RefSeq" id="WP_159174026.1">
    <property type="nucleotide sequence ID" value="NZ_LR732312.1"/>
</dbReference>
<feature type="transmembrane region" description="Helical" evidence="3">
    <location>
        <begin position="76"/>
        <end position="93"/>
    </location>
</feature>
<feature type="transmembrane region" description="Helical" evidence="3">
    <location>
        <begin position="99"/>
        <end position="115"/>
    </location>
</feature>
<dbReference type="SMART" id="SM00283">
    <property type="entry name" value="MA"/>
    <property type="match status" value="1"/>
</dbReference>
<dbReference type="InterPro" id="IPR004089">
    <property type="entry name" value="MCPsignal_dom"/>
</dbReference>
<evidence type="ECO:0000259" key="4">
    <source>
        <dbReference type="PROSITE" id="PS50111"/>
    </source>
</evidence>
<dbReference type="Pfam" id="PF00015">
    <property type="entry name" value="MCPsignal"/>
    <property type="match status" value="1"/>
</dbReference>
<proteinExistence type="predicted"/>
<feature type="transmembrane region" description="Helical" evidence="3">
    <location>
        <begin position="120"/>
        <end position="143"/>
    </location>
</feature>
<reference evidence="5 6" key="1">
    <citation type="submission" date="2019-10" db="EMBL/GenBank/DDBJ databases">
        <authorList>
            <person name="Karimi E."/>
        </authorList>
    </citation>
    <scope>NUCLEOTIDE SEQUENCE [LARGE SCALE GENOMIC DNA]</scope>
    <source>
        <strain evidence="5">Exiguobacterium sp. 9Y</strain>
    </source>
</reference>
<dbReference type="AlphaFoldDB" id="A0A653IGN3"/>
<dbReference type="GO" id="GO:0016020">
    <property type="term" value="C:membrane"/>
    <property type="evidence" value="ECO:0007669"/>
    <property type="project" value="InterPro"/>
</dbReference>
<protein>
    <recommendedName>
        <fullName evidence="4">Methyl-accepting transducer domain-containing protein</fullName>
    </recommendedName>
</protein>
<dbReference type="PROSITE" id="PS50111">
    <property type="entry name" value="CHEMOTAXIS_TRANSDUC_2"/>
    <property type="match status" value="1"/>
</dbReference>
<evidence type="ECO:0000256" key="1">
    <source>
        <dbReference type="ARBA" id="ARBA00023224"/>
    </source>
</evidence>
<keyword evidence="3" id="KW-0812">Transmembrane</keyword>